<dbReference type="Gene3D" id="1.10.10.60">
    <property type="entry name" value="Homeodomain-like"/>
    <property type="match status" value="1"/>
</dbReference>
<name>A0A9X4RMW6_9BACT</name>
<dbReference type="GO" id="GO:0006355">
    <property type="term" value="P:regulation of DNA-templated transcription"/>
    <property type="evidence" value="ECO:0007669"/>
    <property type="project" value="InterPro"/>
</dbReference>
<dbReference type="SUPFAM" id="SSF52172">
    <property type="entry name" value="CheY-like"/>
    <property type="match status" value="1"/>
</dbReference>
<dbReference type="InterPro" id="IPR002197">
    <property type="entry name" value="HTH_Fis"/>
</dbReference>
<sequence>MTENTSQKIRIYILDDEIVTVRRLVQALGKDGYEVEGFVTASEAMARFSEVPADVLVTDVRLNDADGLDILLRVTALAPATKVILMTGYASVDHAVRAMKAGAYHYLAKPFRLEELRNAVRDALQGGGLSGTLESESGLADRFAGIIGRSPAMLEIFKTIRQIAPLNCNVLIQGESGTGKELVAKALHSTSGRGQHPFIPFNCGAFSEELVANELFGHEKGAFTGAVSTKLGLLEAANGGTVFLDEVGEMPIPMQIKLLRVIQERTLLRVGGVAPVSINVRLIAATNRDIEKMIAAGEFRQDLFYRLKVVMINIPPLRKRREDIPLLVEYFVAQIATQFGKPVPEIASDFLDALSSYTFPGNVRELQNIVERAVALSRESVLTARDLPPDIFFGEIQPPVPEKNASHLKALEQEHISEVYRRTGFNQTETARLLGISRTTLWRRLKDLNFFSEK</sequence>
<dbReference type="InterPro" id="IPR003593">
    <property type="entry name" value="AAA+_ATPase"/>
</dbReference>
<evidence type="ECO:0000256" key="4">
    <source>
        <dbReference type="ARBA" id="ARBA00023125"/>
    </source>
</evidence>
<dbReference type="Proteomes" id="UP001154240">
    <property type="component" value="Unassembled WGS sequence"/>
</dbReference>
<evidence type="ECO:0000256" key="5">
    <source>
        <dbReference type="ARBA" id="ARBA00023163"/>
    </source>
</evidence>
<keyword evidence="5" id="KW-0804">Transcription</keyword>
<dbReference type="Pfam" id="PF25601">
    <property type="entry name" value="AAA_lid_14"/>
    <property type="match status" value="1"/>
</dbReference>
<keyword evidence="3" id="KW-0805">Transcription regulation</keyword>
<dbReference type="RefSeq" id="WP_307633625.1">
    <property type="nucleotide sequence ID" value="NZ_JAPHEH010000001.1"/>
</dbReference>
<proteinExistence type="predicted"/>
<dbReference type="SUPFAM" id="SSF46689">
    <property type="entry name" value="Homeodomain-like"/>
    <property type="match status" value="1"/>
</dbReference>
<comment type="caution">
    <text evidence="9">The sequence shown here is derived from an EMBL/GenBank/DDBJ whole genome shotgun (WGS) entry which is preliminary data.</text>
</comment>
<dbReference type="SMART" id="SM00382">
    <property type="entry name" value="AAA"/>
    <property type="match status" value="1"/>
</dbReference>
<keyword evidence="10" id="KW-1185">Reference proteome</keyword>
<dbReference type="PROSITE" id="PS00688">
    <property type="entry name" value="SIGMA54_INTERACT_3"/>
    <property type="match status" value="1"/>
</dbReference>
<dbReference type="GO" id="GO:0000160">
    <property type="term" value="P:phosphorelay signal transduction system"/>
    <property type="evidence" value="ECO:0007669"/>
    <property type="project" value="InterPro"/>
</dbReference>
<dbReference type="PROSITE" id="PS50045">
    <property type="entry name" value="SIGMA54_INTERACT_4"/>
    <property type="match status" value="1"/>
</dbReference>
<evidence type="ECO:0000313" key="9">
    <source>
        <dbReference type="EMBL" id="MDG4476660.1"/>
    </source>
</evidence>
<dbReference type="PROSITE" id="PS50110">
    <property type="entry name" value="RESPONSE_REGULATORY"/>
    <property type="match status" value="1"/>
</dbReference>
<feature type="modified residue" description="4-aspartylphosphate" evidence="6">
    <location>
        <position position="59"/>
    </location>
</feature>
<dbReference type="PROSITE" id="PS00676">
    <property type="entry name" value="SIGMA54_INTERACT_2"/>
    <property type="match status" value="1"/>
</dbReference>
<dbReference type="AlphaFoldDB" id="A0A9X4RMW6"/>
<dbReference type="EMBL" id="JAPHEH010000001">
    <property type="protein sequence ID" value="MDG4476660.1"/>
    <property type="molecule type" value="Genomic_DNA"/>
</dbReference>
<dbReference type="InterPro" id="IPR025943">
    <property type="entry name" value="Sigma_54_int_dom_ATP-bd_2"/>
</dbReference>
<dbReference type="SUPFAM" id="SSF52540">
    <property type="entry name" value="P-loop containing nucleoside triphosphate hydrolases"/>
    <property type="match status" value="1"/>
</dbReference>
<keyword evidence="2" id="KW-0067">ATP-binding</keyword>
<reference evidence="9" key="1">
    <citation type="journal article" date="2022" name="bioRxiv">
        <title>Thiovibrio frasassiensisgen. nov., sp. nov., an autotrophic, elemental sulfur disproportionating bacterium isolated from sulfidic karst sediment, and proposal of Thiovibrionaceae fam. nov.</title>
        <authorList>
            <person name="Aronson H."/>
            <person name="Thomas C."/>
            <person name="Bhattacharyya M."/>
            <person name="Eckstein S."/>
            <person name="Jensen S."/>
            <person name="Barco R."/>
            <person name="Macalady J."/>
            <person name="Amend J."/>
        </authorList>
    </citation>
    <scope>NUCLEOTIDE SEQUENCE</scope>
    <source>
        <strain evidence="9">RS19-109</strain>
    </source>
</reference>
<dbReference type="InterPro" id="IPR027417">
    <property type="entry name" value="P-loop_NTPase"/>
</dbReference>
<keyword evidence="1" id="KW-0547">Nucleotide-binding</keyword>
<dbReference type="PANTHER" id="PTHR32071:SF119">
    <property type="entry name" value="SIGMA L-DEPENDENT TRANSCRIPTIONAL REGULATOR YPLP-RELATED"/>
    <property type="match status" value="1"/>
</dbReference>
<evidence type="ECO:0000256" key="2">
    <source>
        <dbReference type="ARBA" id="ARBA00022840"/>
    </source>
</evidence>
<accession>A0A9X4RMW6</accession>
<dbReference type="Gene3D" id="3.40.50.300">
    <property type="entry name" value="P-loop containing nucleotide triphosphate hydrolases"/>
    <property type="match status" value="1"/>
</dbReference>
<dbReference type="CDD" id="cd00009">
    <property type="entry name" value="AAA"/>
    <property type="match status" value="1"/>
</dbReference>
<evidence type="ECO:0000256" key="6">
    <source>
        <dbReference type="PROSITE-ProRule" id="PRU00169"/>
    </source>
</evidence>
<dbReference type="PANTHER" id="PTHR32071">
    <property type="entry name" value="TRANSCRIPTIONAL REGULATORY PROTEIN"/>
    <property type="match status" value="1"/>
</dbReference>
<dbReference type="Pfam" id="PF02954">
    <property type="entry name" value="HTH_8"/>
    <property type="match status" value="1"/>
</dbReference>
<dbReference type="PROSITE" id="PS00675">
    <property type="entry name" value="SIGMA54_INTERACT_1"/>
    <property type="match status" value="1"/>
</dbReference>
<dbReference type="InterPro" id="IPR025662">
    <property type="entry name" value="Sigma_54_int_dom_ATP-bd_1"/>
</dbReference>
<evidence type="ECO:0000256" key="1">
    <source>
        <dbReference type="ARBA" id="ARBA00022741"/>
    </source>
</evidence>
<dbReference type="SMART" id="SM00448">
    <property type="entry name" value="REC"/>
    <property type="match status" value="1"/>
</dbReference>
<dbReference type="Gene3D" id="1.10.8.60">
    <property type="match status" value="1"/>
</dbReference>
<dbReference type="InterPro" id="IPR002078">
    <property type="entry name" value="Sigma_54_int"/>
</dbReference>
<keyword evidence="4" id="KW-0238">DNA-binding</keyword>
<dbReference type="GO" id="GO:0043565">
    <property type="term" value="F:sequence-specific DNA binding"/>
    <property type="evidence" value="ECO:0007669"/>
    <property type="project" value="InterPro"/>
</dbReference>
<feature type="domain" description="Response regulatory" evidence="8">
    <location>
        <begin position="10"/>
        <end position="124"/>
    </location>
</feature>
<dbReference type="Pfam" id="PF00158">
    <property type="entry name" value="Sigma54_activat"/>
    <property type="match status" value="1"/>
</dbReference>
<dbReference type="Gene3D" id="3.40.50.2300">
    <property type="match status" value="1"/>
</dbReference>
<gene>
    <name evidence="9" type="ORF">OLX77_10905</name>
</gene>
<dbReference type="Pfam" id="PF00072">
    <property type="entry name" value="Response_reg"/>
    <property type="match status" value="1"/>
</dbReference>
<evidence type="ECO:0000313" key="10">
    <source>
        <dbReference type="Proteomes" id="UP001154240"/>
    </source>
</evidence>
<dbReference type="InterPro" id="IPR001789">
    <property type="entry name" value="Sig_transdc_resp-reg_receiver"/>
</dbReference>
<dbReference type="PRINTS" id="PR01590">
    <property type="entry name" value="HTHFIS"/>
</dbReference>
<dbReference type="GO" id="GO:0005524">
    <property type="term" value="F:ATP binding"/>
    <property type="evidence" value="ECO:0007669"/>
    <property type="project" value="UniProtKB-KW"/>
</dbReference>
<dbReference type="InterPro" id="IPR058031">
    <property type="entry name" value="AAA_lid_NorR"/>
</dbReference>
<dbReference type="FunFam" id="3.40.50.300:FF:000006">
    <property type="entry name" value="DNA-binding transcriptional regulator NtrC"/>
    <property type="match status" value="1"/>
</dbReference>
<evidence type="ECO:0000259" key="8">
    <source>
        <dbReference type="PROSITE" id="PS50110"/>
    </source>
</evidence>
<organism evidence="9 10">
    <name type="scientific">Thiovibrio frasassiensis</name>
    <dbReference type="NCBI Taxonomy" id="2984131"/>
    <lineage>
        <taxon>Bacteria</taxon>
        <taxon>Pseudomonadati</taxon>
        <taxon>Thermodesulfobacteriota</taxon>
        <taxon>Desulfobulbia</taxon>
        <taxon>Desulfobulbales</taxon>
        <taxon>Thiovibrionaceae</taxon>
        <taxon>Thiovibrio</taxon>
    </lineage>
</organism>
<feature type="domain" description="Sigma-54 factor interaction" evidence="7">
    <location>
        <begin position="146"/>
        <end position="375"/>
    </location>
</feature>
<dbReference type="InterPro" id="IPR009057">
    <property type="entry name" value="Homeodomain-like_sf"/>
</dbReference>
<dbReference type="InterPro" id="IPR025944">
    <property type="entry name" value="Sigma_54_int_dom_CS"/>
</dbReference>
<dbReference type="InterPro" id="IPR011006">
    <property type="entry name" value="CheY-like_superfamily"/>
</dbReference>
<reference evidence="9" key="2">
    <citation type="submission" date="2022-10" db="EMBL/GenBank/DDBJ databases">
        <authorList>
            <person name="Aronson H.S."/>
        </authorList>
    </citation>
    <scope>NUCLEOTIDE SEQUENCE</scope>
    <source>
        <strain evidence="9">RS19-109</strain>
    </source>
</reference>
<protein>
    <submittedName>
        <fullName evidence="9">Sigma-54 dependent transcriptional regulator</fullName>
    </submittedName>
</protein>
<keyword evidence="6" id="KW-0597">Phosphoprotein</keyword>
<evidence type="ECO:0000256" key="3">
    <source>
        <dbReference type="ARBA" id="ARBA00023015"/>
    </source>
</evidence>
<evidence type="ECO:0000259" key="7">
    <source>
        <dbReference type="PROSITE" id="PS50045"/>
    </source>
</evidence>